<dbReference type="EMBL" id="JBHPBY010000129">
    <property type="protein sequence ID" value="MFC1850852.1"/>
    <property type="molecule type" value="Genomic_DNA"/>
</dbReference>
<evidence type="ECO:0000313" key="6">
    <source>
        <dbReference type="Proteomes" id="UP001594351"/>
    </source>
</evidence>
<evidence type="ECO:0000256" key="2">
    <source>
        <dbReference type="ARBA" id="ARBA00022679"/>
    </source>
</evidence>
<evidence type="ECO:0000256" key="1">
    <source>
        <dbReference type="ARBA" id="ARBA00009381"/>
    </source>
</evidence>
<sequence>MKVYFKEIESKFKPDNNGNCSVSDDGMIATQSSHATQIGKEMLKKNGNAVDAAVASALALGVSEPQASGLGGQTMLLIGNGKQRVAIDGSSRAPSLAHASSIYKDDRALGYRATTVPSTPATLWYIQKNYGQLKWEQILHPVAELAEQGYLITALQQKLLEREHKNFEKVQSQSGIKYFFNNSEPYKVGELFKQPELAALLKKLAEKGIHEFYRGNTAKQIDADMRENGGVLRYDDLALIPYPIEREPLTTCFRGLDVYTMPPPGAGRTLLYTLKMIEFIEKDYRIKSDNELFHLIISIIRKAFLERADRPFDPNFFAQISDDAKMLDDKFAYESIKEIIEDVNKKLLPIIPTEDEMSGETTHLSVIDKSGMAVALTQSIERVYGSKAVADGLGFIYNNYMDDFDYNRPEHPYYIRPNANPWATVAPTLIYNDENIWMSLGSPGSERIVSNILLFLLRVIDRNYSIDEAMKAPRLHCSLGGRVSIEAGRFAPSVIDYLKKQGYRIDQREDYSFYLGCLQAVVKKQSGQGFQGIADIRRDGSAK</sequence>
<keyword evidence="3" id="KW-0378">Hydrolase</keyword>
<keyword evidence="4" id="KW-0865">Zymogen</keyword>
<keyword evidence="2" id="KW-0808">Transferase</keyword>
<dbReference type="InterPro" id="IPR051792">
    <property type="entry name" value="GGT_bact"/>
</dbReference>
<reference evidence="5 6" key="1">
    <citation type="submission" date="2024-09" db="EMBL/GenBank/DDBJ databases">
        <title>Laminarin stimulates single cell rates of sulfate reduction while oxygen inhibits transcriptomic activity in coastal marine sediment.</title>
        <authorList>
            <person name="Lindsay M."/>
            <person name="Orcutt B."/>
            <person name="Emerson D."/>
            <person name="Stepanauskas R."/>
            <person name="D'Angelo T."/>
        </authorList>
    </citation>
    <scope>NUCLEOTIDE SEQUENCE [LARGE SCALE GENOMIC DNA]</scope>
    <source>
        <strain evidence="5">SAG AM-311-K15</strain>
    </source>
</reference>
<name>A0ABV6YXB5_UNCC1</name>
<dbReference type="Proteomes" id="UP001594351">
    <property type="component" value="Unassembled WGS sequence"/>
</dbReference>
<dbReference type="Gene3D" id="1.10.246.230">
    <property type="match status" value="1"/>
</dbReference>
<accession>A0ABV6YXB5</accession>
<evidence type="ECO:0000256" key="3">
    <source>
        <dbReference type="ARBA" id="ARBA00022801"/>
    </source>
</evidence>
<dbReference type="SUPFAM" id="SSF56235">
    <property type="entry name" value="N-terminal nucleophile aminohydrolases (Ntn hydrolases)"/>
    <property type="match status" value="1"/>
</dbReference>
<gene>
    <name evidence="5" type="ORF">ACFL27_11715</name>
</gene>
<dbReference type="Gene3D" id="3.60.20.40">
    <property type="match status" value="1"/>
</dbReference>
<comment type="caution">
    <text evidence="5">The sequence shown here is derived from an EMBL/GenBank/DDBJ whole genome shotgun (WGS) entry which is preliminary data.</text>
</comment>
<dbReference type="InterPro" id="IPR043137">
    <property type="entry name" value="GGT_ssub_C"/>
</dbReference>
<evidence type="ECO:0000313" key="5">
    <source>
        <dbReference type="EMBL" id="MFC1850852.1"/>
    </source>
</evidence>
<dbReference type="PRINTS" id="PR01210">
    <property type="entry name" value="GGTRANSPTASE"/>
</dbReference>
<dbReference type="Pfam" id="PF01019">
    <property type="entry name" value="G_glu_transpept"/>
    <property type="match status" value="1"/>
</dbReference>
<evidence type="ECO:0000256" key="4">
    <source>
        <dbReference type="ARBA" id="ARBA00023145"/>
    </source>
</evidence>
<keyword evidence="6" id="KW-1185">Reference proteome</keyword>
<proteinExistence type="inferred from homology"/>
<dbReference type="InterPro" id="IPR029055">
    <property type="entry name" value="Ntn_hydrolases_N"/>
</dbReference>
<protein>
    <submittedName>
        <fullName evidence="5">Gamma-glutamyltransferase family protein</fullName>
    </submittedName>
</protein>
<organism evidence="5 6">
    <name type="scientific">candidate division CSSED10-310 bacterium</name>
    <dbReference type="NCBI Taxonomy" id="2855610"/>
    <lineage>
        <taxon>Bacteria</taxon>
        <taxon>Bacteria division CSSED10-310</taxon>
    </lineage>
</organism>
<dbReference type="PANTHER" id="PTHR43199:SF1">
    <property type="entry name" value="GLUTATHIONE HYDROLASE PROENZYME"/>
    <property type="match status" value="1"/>
</dbReference>
<comment type="similarity">
    <text evidence="1">Belongs to the gamma-glutamyltransferase family.</text>
</comment>
<dbReference type="PANTHER" id="PTHR43199">
    <property type="entry name" value="GLUTATHIONE HYDROLASE"/>
    <property type="match status" value="1"/>
</dbReference>